<name>A0A4Y2IED4_ARAVE</name>
<gene>
    <name evidence="1" type="ORF">AVEN_53903_1</name>
</gene>
<keyword evidence="2" id="KW-1185">Reference proteome</keyword>
<proteinExistence type="predicted"/>
<reference evidence="1 2" key="1">
    <citation type="journal article" date="2019" name="Sci. Rep.">
        <title>Orb-weaving spider Araneus ventricosus genome elucidates the spidroin gene catalogue.</title>
        <authorList>
            <person name="Kono N."/>
            <person name="Nakamura H."/>
            <person name="Ohtoshi R."/>
            <person name="Moran D.A.P."/>
            <person name="Shinohara A."/>
            <person name="Yoshida Y."/>
            <person name="Fujiwara M."/>
            <person name="Mori M."/>
            <person name="Tomita M."/>
            <person name="Arakawa K."/>
        </authorList>
    </citation>
    <scope>NUCLEOTIDE SEQUENCE [LARGE SCALE GENOMIC DNA]</scope>
</reference>
<evidence type="ECO:0000313" key="1">
    <source>
        <dbReference type="EMBL" id="GBM76028.1"/>
    </source>
</evidence>
<protein>
    <submittedName>
        <fullName evidence="1">Uncharacterized protein</fullName>
    </submittedName>
</protein>
<sequence length="112" mass="13322">MKSLKKQNNLVLTRFLRRQGRGRRKDFLTKKCEDESSEISQHKKFKVPLLQVNDRIEAELDGRFQSMQKVNEVFGYLSPKQLTTLDYKTLREKATTLENLYRDDLDKDDLLK</sequence>
<accession>A0A4Y2IED4</accession>
<evidence type="ECO:0000313" key="2">
    <source>
        <dbReference type="Proteomes" id="UP000499080"/>
    </source>
</evidence>
<dbReference type="EMBL" id="BGPR01002594">
    <property type="protein sequence ID" value="GBM76028.1"/>
    <property type="molecule type" value="Genomic_DNA"/>
</dbReference>
<dbReference type="AlphaFoldDB" id="A0A4Y2IED4"/>
<dbReference type="OrthoDB" id="6747053at2759"/>
<comment type="caution">
    <text evidence="1">The sequence shown here is derived from an EMBL/GenBank/DDBJ whole genome shotgun (WGS) entry which is preliminary data.</text>
</comment>
<organism evidence="1 2">
    <name type="scientific">Araneus ventricosus</name>
    <name type="common">Orbweaver spider</name>
    <name type="synonym">Epeira ventricosa</name>
    <dbReference type="NCBI Taxonomy" id="182803"/>
    <lineage>
        <taxon>Eukaryota</taxon>
        <taxon>Metazoa</taxon>
        <taxon>Ecdysozoa</taxon>
        <taxon>Arthropoda</taxon>
        <taxon>Chelicerata</taxon>
        <taxon>Arachnida</taxon>
        <taxon>Araneae</taxon>
        <taxon>Araneomorphae</taxon>
        <taxon>Entelegynae</taxon>
        <taxon>Araneoidea</taxon>
        <taxon>Araneidae</taxon>
        <taxon>Araneus</taxon>
    </lineage>
</organism>
<dbReference type="Proteomes" id="UP000499080">
    <property type="component" value="Unassembled WGS sequence"/>
</dbReference>